<dbReference type="PIRSF" id="PIRSF016578">
    <property type="entry name" value="HsaA"/>
    <property type="match status" value="1"/>
</dbReference>
<sequence length="372" mass="39622">MLHEPRIGRDSFAGLSEAIAAHAPAHDANGSFPQEAFEELAMRGHLGRPPIAVGQAADLLHLLSAVGRGDLSVGRIFEGHVNALVLIDRFGTAHQRETAFRNASAEATYGVWNTDAPSNPLVLESGSLSGAKNFASGVDGLACAIVTVTLAEGRQMILLPTSVLTVDRSWWKPSGMRASGSHIISVENLNVSDEMFLGAPDTYIREPLFSGGAIRFVAVQTGGIHAIFDCAVEHLRRTGRAGNPYQSQRIALMGAALQTAYDWLLRGAEAWEQAENDPEDKAAANRLIATTQAARAVIERSAMTVLELAEQGVGAAGFNAPHPLERLDRDLRTYLRQPNPDGSLASLGDAITAGAWGPSFPRNLIAAIAEPR</sequence>
<dbReference type="STRING" id="1670800.BSQ44_17525"/>
<dbReference type="SUPFAM" id="SSF56645">
    <property type="entry name" value="Acyl-CoA dehydrogenase NM domain-like"/>
    <property type="match status" value="1"/>
</dbReference>
<evidence type="ECO:0000256" key="2">
    <source>
        <dbReference type="ARBA" id="ARBA00009347"/>
    </source>
</evidence>
<dbReference type="InterPro" id="IPR009100">
    <property type="entry name" value="AcylCoA_DH/oxidase_NM_dom_sf"/>
</dbReference>
<dbReference type="Proteomes" id="UP000182840">
    <property type="component" value="Chromosome"/>
</dbReference>
<dbReference type="GO" id="GO:0005737">
    <property type="term" value="C:cytoplasm"/>
    <property type="evidence" value="ECO:0007669"/>
    <property type="project" value="TreeGrafter"/>
</dbReference>
<accession>A0A1L3SU47</accession>
<protein>
    <recommendedName>
        <fullName evidence="6">Acyl-CoA dehydrogenase/oxidase C-terminal domain-containing protein</fullName>
    </recommendedName>
</protein>
<dbReference type="InterPro" id="IPR009075">
    <property type="entry name" value="AcylCo_DH/oxidase_C"/>
</dbReference>
<dbReference type="GO" id="GO:0033539">
    <property type="term" value="P:fatty acid beta-oxidation using acyl-CoA dehydrogenase"/>
    <property type="evidence" value="ECO:0007669"/>
    <property type="project" value="TreeGrafter"/>
</dbReference>
<keyword evidence="4" id="KW-0274">FAD</keyword>
<gene>
    <name evidence="7" type="ORF">BSQ44_17525</name>
</gene>
<dbReference type="SUPFAM" id="SSF47203">
    <property type="entry name" value="Acyl-CoA dehydrogenase C-terminal domain-like"/>
    <property type="match status" value="1"/>
</dbReference>
<dbReference type="InterPro" id="IPR036250">
    <property type="entry name" value="AcylCo_DH-like_C"/>
</dbReference>
<dbReference type="Pfam" id="PF00441">
    <property type="entry name" value="Acyl-CoA_dh_1"/>
    <property type="match status" value="1"/>
</dbReference>
<dbReference type="GO" id="GO:0003995">
    <property type="term" value="F:acyl-CoA dehydrogenase activity"/>
    <property type="evidence" value="ECO:0007669"/>
    <property type="project" value="TreeGrafter"/>
</dbReference>
<dbReference type="PANTHER" id="PTHR48083">
    <property type="entry name" value="MEDIUM-CHAIN SPECIFIC ACYL-COA DEHYDROGENASE, MITOCHONDRIAL-RELATED"/>
    <property type="match status" value="1"/>
</dbReference>
<dbReference type="OrthoDB" id="2986495at2"/>
<proteinExistence type="inferred from homology"/>
<dbReference type="InterPro" id="IPR037069">
    <property type="entry name" value="AcylCoA_DH/ox_N_sf"/>
</dbReference>
<dbReference type="Gene3D" id="1.10.540.10">
    <property type="entry name" value="Acyl-CoA dehydrogenase/oxidase, N-terminal domain"/>
    <property type="match status" value="1"/>
</dbReference>
<keyword evidence="3" id="KW-0285">Flavoprotein</keyword>
<reference evidence="8" key="1">
    <citation type="submission" date="2016-11" db="EMBL/GenBank/DDBJ databases">
        <title>Mesorhizobium oceanicum sp. nov., isolated from deep seawater in South China Sea.</title>
        <authorList>
            <person name="Fu G.-Y."/>
        </authorList>
    </citation>
    <scope>NUCLEOTIDE SEQUENCE [LARGE SCALE GENOMIC DNA]</scope>
    <source>
        <strain evidence="8">B7</strain>
    </source>
</reference>
<keyword evidence="8" id="KW-1185">Reference proteome</keyword>
<dbReference type="KEGG" id="meso:BSQ44_17525"/>
<evidence type="ECO:0000259" key="6">
    <source>
        <dbReference type="Pfam" id="PF00441"/>
    </source>
</evidence>
<dbReference type="Gene3D" id="1.20.140.10">
    <property type="entry name" value="Butyryl-CoA Dehydrogenase, subunit A, domain 3"/>
    <property type="match status" value="1"/>
</dbReference>
<evidence type="ECO:0000313" key="8">
    <source>
        <dbReference type="Proteomes" id="UP000182840"/>
    </source>
</evidence>
<evidence type="ECO:0000256" key="3">
    <source>
        <dbReference type="ARBA" id="ARBA00022630"/>
    </source>
</evidence>
<evidence type="ECO:0000256" key="1">
    <source>
        <dbReference type="ARBA" id="ARBA00001974"/>
    </source>
</evidence>
<dbReference type="Gene3D" id="2.40.110.10">
    <property type="entry name" value="Butyryl-CoA Dehydrogenase, subunit A, domain 2"/>
    <property type="match status" value="1"/>
</dbReference>
<keyword evidence="5" id="KW-0560">Oxidoreductase</keyword>
<comment type="cofactor">
    <cofactor evidence="1">
        <name>FAD</name>
        <dbReference type="ChEBI" id="CHEBI:57692"/>
    </cofactor>
</comment>
<evidence type="ECO:0000256" key="4">
    <source>
        <dbReference type="ARBA" id="ARBA00022827"/>
    </source>
</evidence>
<dbReference type="InterPro" id="IPR050741">
    <property type="entry name" value="Acyl-CoA_dehydrogenase"/>
</dbReference>
<dbReference type="AlphaFoldDB" id="A0A1L3SU47"/>
<evidence type="ECO:0000256" key="5">
    <source>
        <dbReference type="ARBA" id="ARBA00023002"/>
    </source>
</evidence>
<organism evidence="7 8">
    <name type="scientific">Aquibium oceanicum</name>
    <dbReference type="NCBI Taxonomy" id="1670800"/>
    <lineage>
        <taxon>Bacteria</taxon>
        <taxon>Pseudomonadati</taxon>
        <taxon>Pseudomonadota</taxon>
        <taxon>Alphaproteobacteria</taxon>
        <taxon>Hyphomicrobiales</taxon>
        <taxon>Phyllobacteriaceae</taxon>
        <taxon>Aquibium</taxon>
    </lineage>
</organism>
<name>A0A1L3SU47_9HYPH</name>
<comment type="similarity">
    <text evidence="2">Belongs to the acyl-CoA dehydrogenase family.</text>
</comment>
<dbReference type="RefSeq" id="WP_072606433.1">
    <property type="nucleotide sequence ID" value="NZ_CP018171.1"/>
</dbReference>
<dbReference type="InterPro" id="IPR046373">
    <property type="entry name" value="Acyl-CoA_Oxase/DH_mid-dom_sf"/>
</dbReference>
<dbReference type="GO" id="GO:0050660">
    <property type="term" value="F:flavin adenine dinucleotide binding"/>
    <property type="evidence" value="ECO:0007669"/>
    <property type="project" value="InterPro"/>
</dbReference>
<evidence type="ECO:0000313" key="7">
    <source>
        <dbReference type="EMBL" id="APH72963.1"/>
    </source>
</evidence>
<feature type="domain" description="Acyl-CoA dehydrogenase/oxidase C-terminal" evidence="6">
    <location>
        <begin position="210"/>
        <end position="334"/>
    </location>
</feature>
<dbReference type="EMBL" id="CP018171">
    <property type="protein sequence ID" value="APH72963.1"/>
    <property type="molecule type" value="Genomic_DNA"/>
</dbReference>
<dbReference type="PANTHER" id="PTHR48083:SF37">
    <property type="entry name" value="DEHYDROGENASE, PUTATIVE-RELATED"/>
    <property type="match status" value="1"/>
</dbReference>